<evidence type="ECO:0000256" key="4">
    <source>
        <dbReference type="ARBA" id="ARBA00022692"/>
    </source>
</evidence>
<dbReference type="GO" id="GO:0006629">
    <property type="term" value="P:lipid metabolic process"/>
    <property type="evidence" value="ECO:0007669"/>
    <property type="project" value="InterPro"/>
</dbReference>
<feature type="transmembrane region" description="Helical" evidence="7">
    <location>
        <begin position="275"/>
        <end position="292"/>
    </location>
</feature>
<evidence type="ECO:0000256" key="1">
    <source>
        <dbReference type="ARBA" id="ARBA00004141"/>
    </source>
</evidence>
<feature type="transmembrane region" description="Helical" evidence="7">
    <location>
        <begin position="21"/>
        <end position="39"/>
    </location>
</feature>
<gene>
    <name evidence="9" type="ORF">DSM3645_07370</name>
</gene>
<dbReference type="InterPro" id="IPR032805">
    <property type="entry name" value="Wax_synthase_dom"/>
</dbReference>
<comment type="subcellular location">
    <subcellularLocation>
        <location evidence="1">Membrane</location>
        <topology evidence="1">Multi-pass membrane protein</topology>
    </subcellularLocation>
</comment>
<keyword evidence="4 7" id="KW-0812">Transmembrane</keyword>
<dbReference type="eggNOG" id="ENOG502ZT7B">
    <property type="taxonomic scope" value="Bacteria"/>
</dbReference>
<accession>A3ZXR5</accession>
<comment type="caution">
    <text evidence="9">The sequence shown here is derived from an EMBL/GenBank/DDBJ whole genome shotgun (WGS) entry which is preliminary data.</text>
</comment>
<dbReference type="PANTHER" id="PTHR31595:SF57">
    <property type="entry name" value="OS04G0481900 PROTEIN"/>
    <property type="match status" value="1"/>
</dbReference>
<evidence type="ECO:0000256" key="5">
    <source>
        <dbReference type="ARBA" id="ARBA00022989"/>
    </source>
</evidence>
<dbReference type="GO" id="GO:0016020">
    <property type="term" value="C:membrane"/>
    <property type="evidence" value="ECO:0007669"/>
    <property type="project" value="UniProtKB-SubCell"/>
</dbReference>
<keyword evidence="6 7" id="KW-0472">Membrane</keyword>
<keyword evidence="5 7" id="KW-1133">Transmembrane helix</keyword>
<comment type="pathway">
    <text evidence="2">Secondary metabolite biosynthesis.</text>
</comment>
<keyword evidence="3" id="KW-0808">Transferase</keyword>
<organism evidence="9 10">
    <name type="scientific">Blastopirellula marina DSM 3645</name>
    <dbReference type="NCBI Taxonomy" id="314230"/>
    <lineage>
        <taxon>Bacteria</taxon>
        <taxon>Pseudomonadati</taxon>
        <taxon>Planctomycetota</taxon>
        <taxon>Planctomycetia</taxon>
        <taxon>Pirellulales</taxon>
        <taxon>Pirellulaceae</taxon>
        <taxon>Blastopirellula</taxon>
    </lineage>
</organism>
<feature type="transmembrane region" description="Helical" evidence="7">
    <location>
        <begin position="214"/>
        <end position="233"/>
    </location>
</feature>
<reference evidence="9 10" key="1">
    <citation type="submission" date="2006-02" db="EMBL/GenBank/DDBJ databases">
        <authorList>
            <person name="Amann R."/>
            <person name="Ferriera S."/>
            <person name="Johnson J."/>
            <person name="Kravitz S."/>
            <person name="Halpern A."/>
            <person name="Remington K."/>
            <person name="Beeson K."/>
            <person name="Tran B."/>
            <person name="Rogers Y.-H."/>
            <person name="Friedman R."/>
            <person name="Venter J.C."/>
        </authorList>
    </citation>
    <scope>NUCLEOTIDE SEQUENCE [LARGE SCALE GENOMIC DNA]</scope>
    <source>
        <strain evidence="9 10">DSM 3645</strain>
    </source>
</reference>
<feature type="domain" description="Wax synthase" evidence="8">
    <location>
        <begin position="170"/>
        <end position="243"/>
    </location>
</feature>
<feature type="transmembrane region" description="Helical" evidence="7">
    <location>
        <begin position="105"/>
        <end position="129"/>
    </location>
</feature>
<dbReference type="Pfam" id="PF13813">
    <property type="entry name" value="MBOAT_2"/>
    <property type="match status" value="1"/>
</dbReference>
<dbReference type="Proteomes" id="UP000004358">
    <property type="component" value="Unassembled WGS sequence"/>
</dbReference>
<evidence type="ECO:0000259" key="8">
    <source>
        <dbReference type="Pfam" id="PF13813"/>
    </source>
</evidence>
<dbReference type="AlphaFoldDB" id="A3ZXR5"/>
<evidence type="ECO:0000313" key="10">
    <source>
        <dbReference type="Proteomes" id="UP000004358"/>
    </source>
</evidence>
<protein>
    <recommendedName>
        <fullName evidence="8">Wax synthase domain-containing protein</fullName>
    </recommendedName>
</protein>
<name>A3ZXR5_9BACT</name>
<evidence type="ECO:0000256" key="7">
    <source>
        <dbReference type="SAM" id="Phobius"/>
    </source>
</evidence>
<evidence type="ECO:0000256" key="3">
    <source>
        <dbReference type="ARBA" id="ARBA00022679"/>
    </source>
</evidence>
<dbReference type="EMBL" id="AANZ01000019">
    <property type="protein sequence ID" value="EAQ78593.1"/>
    <property type="molecule type" value="Genomic_DNA"/>
</dbReference>
<dbReference type="InterPro" id="IPR044851">
    <property type="entry name" value="Wax_synthase"/>
</dbReference>
<proteinExistence type="predicted"/>
<feature type="transmembrane region" description="Helical" evidence="7">
    <location>
        <begin position="46"/>
        <end position="65"/>
    </location>
</feature>
<dbReference type="GO" id="GO:0008374">
    <property type="term" value="F:O-acyltransferase activity"/>
    <property type="evidence" value="ECO:0007669"/>
    <property type="project" value="InterPro"/>
</dbReference>
<feature type="transmembrane region" description="Helical" evidence="7">
    <location>
        <begin position="141"/>
        <end position="162"/>
    </location>
</feature>
<dbReference type="HOGENOM" id="CLU_045902_1_0_0"/>
<dbReference type="STRING" id="314230.DSM3645_07370"/>
<evidence type="ECO:0000256" key="6">
    <source>
        <dbReference type="ARBA" id="ARBA00023136"/>
    </source>
</evidence>
<sequence length="308" mass="34680">MISAANPILPRSPTSVETTRWGWRFGLSPLLPVLVTIFAPPQLPGWLLMWLLAVTIYLACKWLAWSTTSVKSTIGRNLAYWLAWPGLDALAFLRMETKQPIAAPLAVDWFLAALKTVLGGLLLAAAIAWSERWPPLMVGWLGMWGLILSLHFGLFHLLSCWWRSRGVDAPRLMNAPLAATSISDFWGRRWNIAFRDLTHRFLFRPLAARFSPQWAVMLGFAFSGVVHDFVISYPAGGGYGWPTAYFLLQGGAILLERSRWGKQVSLHRGWRGKMFAAVVLITPLTWLFHRSFVENIIVPMLLALKEIG</sequence>
<evidence type="ECO:0000256" key="2">
    <source>
        <dbReference type="ARBA" id="ARBA00005179"/>
    </source>
</evidence>
<evidence type="ECO:0000313" key="9">
    <source>
        <dbReference type="EMBL" id="EAQ78593.1"/>
    </source>
</evidence>
<dbReference type="PANTHER" id="PTHR31595">
    <property type="entry name" value="LONG-CHAIN-ALCOHOL O-FATTY-ACYLTRANSFERASE 3-RELATED"/>
    <property type="match status" value="1"/>
</dbReference>